<dbReference type="GO" id="GO:0004523">
    <property type="term" value="F:RNA-DNA hybrid ribonuclease activity"/>
    <property type="evidence" value="ECO:0007669"/>
    <property type="project" value="InterPro"/>
</dbReference>
<dbReference type="EnsemblPlants" id="Bo9g148420.1">
    <property type="protein sequence ID" value="Bo9g148420.1"/>
    <property type="gene ID" value="Bo9g148420"/>
</dbReference>
<dbReference type="SUPFAM" id="SSF53098">
    <property type="entry name" value="Ribonuclease H-like"/>
    <property type="match status" value="1"/>
</dbReference>
<dbReference type="HOGENOM" id="CLU_1549770_0_0_1"/>
<dbReference type="AlphaFoldDB" id="A0A0D3EDD3"/>
<evidence type="ECO:0000313" key="3">
    <source>
        <dbReference type="EnsemblPlants" id="Bo9g148420.1"/>
    </source>
</evidence>
<feature type="domain" description="RNase H type-1" evidence="2">
    <location>
        <begin position="67"/>
        <end position="169"/>
    </location>
</feature>
<protein>
    <recommendedName>
        <fullName evidence="2">RNase H type-1 domain-containing protein</fullName>
    </recommendedName>
</protein>
<dbReference type="GO" id="GO:0003676">
    <property type="term" value="F:nucleic acid binding"/>
    <property type="evidence" value="ECO:0007669"/>
    <property type="project" value="InterPro"/>
</dbReference>
<feature type="region of interest" description="Disordered" evidence="1">
    <location>
        <begin position="1"/>
        <end position="20"/>
    </location>
</feature>
<dbReference type="Pfam" id="PF13456">
    <property type="entry name" value="RVT_3"/>
    <property type="match status" value="1"/>
</dbReference>
<dbReference type="InterPro" id="IPR052929">
    <property type="entry name" value="RNase_H-like_EbsB-rel"/>
</dbReference>
<dbReference type="CDD" id="cd06222">
    <property type="entry name" value="RNase_H_like"/>
    <property type="match status" value="1"/>
</dbReference>
<dbReference type="InterPro" id="IPR044730">
    <property type="entry name" value="RNase_H-like_dom_plant"/>
</dbReference>
<dbReference type="InterPro" id="IPR036397">
    <property type="entry name" value="RNaseH_sf"/>
</dbReference>
<accession>A0A0D3EDD3</accession>
<dbReference type="Gramene" id="Bo9g148420.1">
    <property type="protein sequence ID" value="Bo9g148420.1"/>
    <property type="gene ID" value="Bo9g148420"/>
</dbReference>
<evidence type="ECO:0000256" key="1">
    <source>
        <dbReference type="SAM" id="MobiDB-lite"/>
    </source>
</evidence>
<dbReference type="PANTHER" id="PTHR47074">
    <property type="entry name" value="BNAC02G40300D PROTEIN"/>
    <property type="match status" value="1"/>
</dbReference>
<proteinExistence type="predicted"/>
<dbReference type="Gene3D" id="3.30.420.10">
    <property type="entry name" value="Ribonuclease H-like superfamily/Ribonuclease H"/>
    <property type="match status" value="1"/>
</dbReference>
<evidence type="ECO:0000259" key="2">
    <source>
        <dbReference type="Pfam" id="PF13456"/>
    </source>
</evidence>
<dbReference type="InterPro" id="IPR002156">
    <property type="entry name" value="RNaseH_domain"/>
</dbReference>
<name>A0A0D3EDD3_BRAOL</name>
<evidence type="ECO:0000313" key="4">
    <source>
        <dbReference type="Proteomes" id="UP000032141"/>
    </source>
</evidence>
<dbReference type="PANTHER" id="PTHR47074:SF49">
    <property type="entry name" value="POLYNUCLEOTIDYL TRANSFERASE, RIBONUCLEASE H-LIKE SUPERFAMILY PROTEIN"/>
    <property type="match status" value="1"/>
</dbReference>
<dbReference type="Proteomes" id="UP000032141">
    <property type="component" value="Chromosome C9"/>
</dbReference>
<dbReference type="InterPro" id="IPR012337">
    <property type="entry name" value="RNaseH-like_sf"/>
</dbReference>
<sequence>MSVNPKTRKPEKPDPNANGVIRAAKEWQDVALIKKKPDEKPTLQSPFITARTKARQPSPNLIHCYSDAAWCLTSSACGFGWIFKSATGTKIKDGTGDRQIAPSALAAEAMSLKEALKEALASGFKDIVCYSDCNCLISLLTGSSSETSIKGIIHDISVLSKSLTNLSFTSFLV</sequence>
<reference evidence="3 4" key="1">
    <citation type="journal article" date="2014" name="Genome Biol.">
        <title>Transcriptome and methylome profiling reveals relics of genome dominance in the mesopolyploid Brassica oleracea.</title>
        <authorList>
            <person name="Parkin I.A."/>
            <person name="Koh C."/>
            <person name="Tang H."/>
            <person name="Robinson S.J."/>
            <person name="Kagale S."/>
            <person name="Clarke W.E."/>
            <person name="Town C.D."/>
            <person name="Nixon J."/>
            <person name="Krishnakumar V."/>
            <person name="Bidwell S.L."/>
            <person name="Denoeud F."/>
            <person name="Belcram H."/>
            <person name="Links M.G."/>
            <person name="Just J."/>
            <person name="Clarke C."/>
            <person name="Bender T."/>
            <person name="Huebert T."/>
            <person name="Mason A.S."/>
            <person name="Pires J.C."/>
            <person name="Barker G."/>
            <person name="Moore J."/>
            <person name="Walley P.G."/>
            <person name="Manoli S."/>
            <person name="Batley J."/>
            <person name="Edwards D."/>
            <person name="Nelson M.N."/>
            <person name="Wang X."/>
            <person name="Paterson A.H."/>
            <person name="King G."/>
            <person name="Bancroft I."/>
            <person name="Chalhoub B."/>
            <person name="Sharpe A.G."/>
        </authorList>
    </citation>
    <scope>NUCLEOTIDE SEQUENCE</scope>
    <source>
        <strain evidence="3 4">cv. TO1000</strain>
    </source>
</reference>
<reference evidence="3" key="2">
    <citation type="submission" date="2015-03" db="UniProtKB">
        <authorList>
            <consortium name="EnsemblPlants"/>
        </authorList>
    </citation>
    <scope>IDENTIFICATION</scope>
</reference>
<dbReference type="eggNOG" id="KOG1075">
    <property type="taxonomic scope" value="Eukaryota"/>
</dbReference>
<organism evidence="3 4">
    <name type="scientific">Brassica oleracea var. oleracea</name>
    <dbReference type="NCBI Taxonomy" id="109376"/>
    <lineage>
        <taxon>Eukaryota</taxon>
        <taxon>Viridiplantae</taxon>
        <taxon>Streptophyta</taxon>
        <taxon>Embryophyta</taxon>
        <taxon>Tracheophyta</taxon>
        <taxon>Spermatophyta</taxon>
        <taxon>Magnoliopsida</taxon>
        <taxon>eudicotyledons</taxon>
        <taxon>Gunneridae</taxon>
        <taxon>Pentapetalae</taxon>
        <taxon>rosids</taxon>
        <taxon>malvids</taxon>
        <taxon>Brassicales</taxon>
        <taxon>Brassicaceae</taxon>
        <taxon>Brassiceae</taxon>
        <taxon>Brassica</taxon>
    </lineage>
</organism>
<keyword evidence="4" id="KW-1185">Reference proteome</keyword>